<gene>
    <name evidence="2" type="ORF">KIPB_008197</name>
</gene>
<dbReference type="EMBL" id="BDIP01002478">
    <property type="protein sequence ID" value="GIQ86355.1"/>
    <property type="molecule type" value="Genomic_DNA"/>
</dbReference>
<accession>A0A9K3GL96</accession>
<comment type="caution">
    <text evidence="2">The sequence shown here is derived from an EMBL/GenBank/DDBJ whole genome shotgun (WGS) entry which is preliminary data.</text>
</comment>
<reference evidence="2 3" key="1">
    <citation type="journal article" date="2018" name="PLoS ONE">
        <title>The draft genome of Kipferlia bialata reveals reductive genome evolution in fornicate parasites.</title>
        <authorList>
            <person name="Tanifuji G."/>
            <person name="Takabayashi S."/>
            <person name="Kume K."/>
            <person name="Takagi M."/>
            <person name="Nakayama T."/>
            <person name="Kamikawa R."/>
            <person name="Inagaki Y."/>
            <person name="Hashimoto T."/>
        </authorList>
    </citation>
    <scope>NUCLEOTIDE SEQUENCE [LARGE SCALE GENOMIC DNA]</scope>
    <source>
        <strain evidence="2">NY0173</strain>
    </source>
</reference>
<keyword evidence="1" id="KW-0472">Membrane</keyword>
<proteinExistence type="predicted"/>
<keyword evidence="1" id="KW-1133">Transmembrane helix</keyword>
<name>A0A9K3GL96_9EUKA</name>
<dbReference type="AlphaFoldDB" id="A0A9K3GL96"/>
<keyword evidence="3" id="KW-1185">Reference proteome</keyword>
<sequence>MSSYGTSVCRPGDRSCDPVKATFFKTPTKSEDPVLEDDFLNNAKNAAGRHIESLPIMQNVSWVGASPYLSCRMCLGSEQATLICVFDIVMATKYSLSLSLSLYTLMSVILICVCLTLSWPPSILSLSPSAPLYQ</sequence>
<dbReference type="Proteomes" id="UP000265618">
    <property type="component" value="Unassembled WGS sequence"/>
</dbReference>
<protein>
    <submittedName>
        <fullName evidence="2">Uncharacterized protein</fullName>
    </submittedName>
</protein>
<feature type="transmembrane region" description="Helical" evidence="1">
    <location>
        <begin position="100"/>
        <end position="119"/>
    </location>
</feature>
<evidence type="ECO:0000313" key="3">
    <source>
        <dbReference type="Proteomes" id="UP000265618"/>
    </source>
</evidence>
<evidence type="ECO:0000313" key="2">
    <source>
        <dbReference type="EMBL" id="GIQ86355.1"/>
    </source>
</evidence>
<organism evidence="2 3">
    <name type="scientific">Kipferlia bialata</name>
    <dbReference type="NCBI Taxonomy" id="797122"/>
    <lineage>
        <taxon>Eukaryota</taxon>
        <taxon>Metamonada</taxon>
        <taxon>Carpediemonas-like organisms</taxon>
        <taxon>Kipferlia</taxon>
    </lineage>
</organism>
<keyword evidence="1" id="KW-0812">Transmembrane</keyword>
<evidence type="ECO:0000256" key="1">
    <source>
        <dbReference type="SAM" id="Phobius"/>
    </source>
</evidence>